<evidence type="ECO:0000313" key="2">
    <source>
        <dbReference type="Proteomes" id="UP000324222"/>
    </source>
</evidence>
<organism evidence="1 2">
    <name type="scientific">Portunus trituberculatus</name>
    <name type="common">Swimming crab</name>
    <name type="synonym">Neptunus trituberculatus</name>
    <dbReference type="NCBI Taxonomy" id="210409"/>
    <lineage>
        <taxon>Eukaryota</taxon>
        <taxon>Metazoa</taxon>
        <taxon>Ecdysozoa</taxon>
        <taxon>Arthropoda</taxon>
        <taxon>Crustacea</taxon>
        <taxon>Multicrustacea</taxon>
        <taxon>Malacostraca</taxon>
        <taxon>Eumalacostraca</taxon>
        <taxon>Eucarida</taxon>
        <taxon>Decapoda</taxon>
        <taxon>Pleocyemata</taxon>
        <taxon>Brachyura</taxon>
        <taxon>Eubrachyura</taxon>
        <taxon>Portunoidea</taxon>
        <taxon>Portunidae</taxon>
        <taxon>Portuninae</taxon>
        <taxon>Portunus</taxon>
    </lineage>
</organism>
<accession>A0A5B7E574</accession>
<dbReference type="AlphaFoldDB" id="A0A5B7E574"/>
<name>A0A5B7E574_PORTR</name>
<evidence type="ECO:0000313" key="1">
    <source>
        <dbReference type="EMBL" id="MPC28918.1"/>
    </source>
</evidence>
<dbReference type="Proteomes" id="UP000324222">
    <property type="component" value="Unassembled WGS sequence"/>
</dbReference>
<protein>
    <submittedName>
        <fullName evidence="1">Uncharacterized protein</fullName>
    </submittedName>
</protein>
<gene>
    <name evidence="1" type="ORF">E2C01_022131</name>
</gene>
<reference evidence="1 2" key="1">
    <citation type="submission" date="2019-05" db="EMBL/GenBank/DDBJ databases">
        <title>Another draft genome of Portunus trituberculatus and its Hox gene families provides insights of decapod evolution.</title>
        <authorList>
            <person name="Jeong J.-H."/>
            <person name="Song I."/>
            <person name="Kim S."/>
            <person name="Choi T."/>
            <person name="Kim D."/>
            <person name="Ryu S."/>
            <person name="Kim W."/>
        </authorList>
    </citation>
    <scope>NUCLEOTIDE SEQUENCE [LARGE SCALE GENOMIC DNA]</scope>
    <source>
        <tissue evidence="1">Muscle</tissue>
    </source>
</reference>
<sequence length="150" mass="16039">MTGVTVNVCHHDVTDDYLLRRARNGDVTNPDSSPRTASHVDGAAGAGDVLAVAFGCSAHRSAAARSGSRSATLPLSPAWRDPLLPWQYQHTTAAECIHAPSCFFITVSRVAPARLFVWYDRLSVRVSIPICVCVVTGDNSECSTSNVVVK</sequence>
<dbReference type="EMBL" id="VSRR010001987">
    <property type="protein sequence ID" value="MPC28918.1"/>
    <property type="molecule type" value="Genomic_DNA"/>
</dbReference>
<comment type="caution">
    <text evidence="1">The sequence shown here is derived from an EMBL/GenBank/DDBJ whole genome shotgun (WGS) entry which is preliminary data.</text>
</comment>
<keyword evidence="2" id="KW-1185">Reference proteome</keyword>
<proteinExistence type="predicted"/>